<dbReference type="InterPro" id="IPR007372">
    <property type="entry name" value="Lipid/polyisoprenoid-bd_YceI"/>
</dbReference>
<feature type="domain" description="Lipid/polyisoprenoid-binding YceI-like" evidence="4">
    <location>
        <begin position="162"/>
        <end position="296"/>
    </location>
</feature>
<reference evidence="5 6" key="1">
    <citation type="submission" date="2017-04" db="EMBL/GenBank/DDBJ databases">
        <authorList>
            <person name="Afonso C.L."/>
            <person name="Miller P.J."/>
            <person name="Scott M.A."/>
            <person name="Spackman E."/>
            <person name="Goraichik I."/>
            <person name="Dimitrov K.M."/>
            <person name="Suarez D.L."/>
            <person name="Swayne D.E."/>
        </authorList>
    </citation>
    <scope>NUCLEOTIDE SEQUENCE [LARGE SCALE GENOMIC DNA]</scope>
    <source>
        <strain evidence="6">XA(T)</strain>
    </source>
</reference>
<keyword evidence="3" id="KW-1133">Transmembrane helix</keyword>
<feature type="region of interest" description="Disordered" evidence="2">
    <location>
        <begin position="1"/>
        <end position="63"/>
    </location>
</feature>
<sequence length="314" mass="31594">MLGCVRPSQPSQTCTPRNTAQSRMGFAPSRRITESTTNILGGGRSSTLHRRAPEPGGTAPSLPMLRPLPALAHVGLVDFPRTDPREVLLRNTTRMTVVALTGVFAVGVVVVVAAPILSSSLASSSPASVQGVVPTVVGTDQSDDDVAPVAADAPVWTLGSGSSVRFRVVDSDDDDVISSAATDIAGSLTLADGVLSQAEFVVDLASTPIESARADDGLMSALAAAASGNPMATFVLTAPASVGAGDGTYTTPLVGTLTVSGKAIPVSAVAEVTIDGSSGSLVASIPMELSDYGVPAANGASAYFDMTLTLADAN</sequence>
<dbReference type="AlphaFoldDB" id="A0A1X9LR50"/>
<organism evidence="5 6">
    <name type="scientific">Cnuibacter physcomitrellae</name>
    <dbReference type="NCBI Taxonomy" id="1619308"/>
    <lineage>
        <taxon>Bacteria</taxon>
        <taxon>Bacillati</taxon>
        <taxon>Actinomycetota</taxon>
        <taxon>Actinomycetes</taxon>
        <taxon>Micrococcales</taxon>
        <taxon>Microbacteriaceae</taxon>
        <taxon>Cnuibacter</taxon>
    </lineage>
</organism>
<keyword evidence="3" id="KW-0472">Membrane</keyword>
<dbReference type="SUPFAM" id="SSF101874">
    <property type="entry name" value="YceI-like"/>
    <property type="match status" value="1"/>
</dbReference>
<evidence type="ECO:0000313" key="5">
    <source>
        <dbReference type="EMBL" id="ARJ05619.1"/>
    </source>
</evidence>
<gene>
    <name evidence="5" type="ORF">B5808_10580</name>
</gene>
<proteinExistence type="inferred from homology"/>
<evidence type="ECO:0000256" key="3">
    <source>
        <dbReference type="SAM" id="Phobius"/>
    </source>
</evidence>
<dbReference type="Pfam" id="PF04264">
    <property type="entry name" value="YceI"/>
    <property type="match status" value="1"/>
</dbReference>
<evidence type="ECO:0000259" key="4">
    <source>
        <dbReference type="Pfam" id="PF04264"/>
    </source>
</evidence>
<keyword evidence="3" id="KW-0812">Transmembrane</keyword>
<keyword evidence="6" id="KW-1185">Reference proteome</keyword>
<name>A0A1X9LR50_9MICO</name>
<dbReference type="Gene3D" id="2.40.128.110">
    <property type="entry name" value="Lipid/polyisoprenoid-binding, YceI-like"/>
    <property type="match status" value="1"/>
</dbReference>
<feature type="transmembrane region" description="Helical" evidence="3">
    <location>
        <begin position="95"/>
        <end position="117"/>
    </location>
</feature>
<dbReference type="Proteomes" id="UP000192775">
    <property type="component" value="Chromosome"/>
</dbReference>
<dbReference type="InterPro" id="IPR036761">
    <property type="entry name" value="TTHA0802/YceI-like_sf"/>
</dbReference>
<evidence type="ECO:0000256" key="2">
    <source>
        <dbReference type="SAM" id="MobiDB-lite"/>
    </source>
</evidence>
<feature type="compositionally biased region" description="Polar residues" evidence="2">
    <location>
        <begin position="8"/>
        <end position="22"/>
    </location>
</feature>
<dbReference type="STRING" id="1619308.B5808_10580"/>
<evidence type="ECO:0000256" key="1">
    <source>
        <dbReference type="ARBA" id="ARBA00008812"/>
    </source>
</evidence>
<protein>
    <recommendedName>
        <fullName evidence="4">Lipid/polyisoprenoid-binding YceI-like domain-containing protein</fullName>
    </recommendedName>
</protein>
<dbReference type="KEGG" id="cphy:B5808_10580"/>
<accession>A0A1X9LR50</accession>
<comment type="similarity">
    <text evidence="1">Belongs to the UPF0312 family.</text>
</comment>
<evidence type="ECO:0000313" key="6">
    <source>
        <dbReference type="Proteomes" id="UP000192775"/>
    </source>
</evidence>
<dbReference type="EMBL" id="CP020715">
    <property type="protein sequence ID" value="ARJ05619.1"/>
    <property type="molecule type" value="Genomic_DNA"/>
</dbReference>